<comment type="caution">
    <text evidence="2">The sequence shown here is derived from an EMBL/GenBank/DDBJ whole genome shotgun (WGS) entry which is preliminary data.</text>
</comment>
<evidence type="ECO:0008006" key="4">
    <source>
        <dbReference type="Google" id="ProtNLM"/>
    </source>
</evidence>
<evidence type="ECO:0000313" key="2">
    <source>
        <dbReference type="EMBL" id="GGB59368.1"/>
    </source>
</evidence>
<organism evidence="2 3">
    <name type="scientific">Lentibacillus populi</name>
    <dbReference type="NCBI Taxonomy" id="1827502"/>
    <lineage>
        <taxon>Bacteria</taxon>
        <taxon>Bacillati</taxon>
        <taxon>Bacillota</taxon>
        <taxon>Bacilli</taxon>
        <taxon>Bacillales</taxon>
        <taxon>Bacillaceae</taxon>
        <taxon>Lentibacillus</taxon>
    </lineage>
</organism>
<keyword evidence="1" id="KW-1133">Transmembrane helix</keyword>
<dbReference type="PANTHER" id="PTHR41771">
    <property type="entry name" value="MEMBRANE PROTEIN-RELATED"/>
    <property type="match status" value="1"/>
</dbReference>
<dbReference type="PANTHER" id="PTHR41771:SF1">
    <property type="entry name" value="MEMBRANE PROTEIN"/>
    <property type="match status" value="1"/>
</dbReference>
<dbReference type="Proteomes" id="UP000621492">
    <property type="component" value="Unassembled WGS sequence"/>
</dbReference>
<protein>
    <recommendedName>
        <fullName evidence="4">YibE/F-like family protein</fullName>
    </recommendedName>
</protein>
<keyword evidence="3" id="KW-1185">Reference proteome</keyword>
<feature type="transmembrane region" description="Helical" evidence="1">
    <location>
        <begin position="135"/>
        <end position="151"/>
    </location>
</feature>
<dbReference type="InterPro" id="IPR012507">
    <property type="entry name" value="YibE_F"/>
</dbReference>
<accession>A0A9W5U1D8</accession>
<dbReference type="Pfam" id="PF07907">
    <property type="entry name" value="YibE_F"/>
    <property type="match status" value="1"/>
</dbReference>
<feature type="transmembrane region" description="Helical" evidence="1">
    <location>
        <begin position="304"/>
        <end position="330"/>
    </location>
</feature>
<feature type="transmembrane region" description="Helical" evidence="1">
    <location>
        <begin position="350"/>
        <end position="372"/>
    </location>
</feature>
<keyword evidence="1" id="KW-0812">Transmembrane</keyword>
<name>A0A9W5U1D8_9BACI</name>
<evidence type="ECO:0000256" key="1">
    <source>
        <dbReference type="SAM" id="Phobius"/>
    </source>
</evidence>
<feature type="transmembrane region" description="Helical" evidence="1">
    <location>
        <begin position="254"/>
        <end position="283"/>
    </location>
</feature>
<gene>
    <name evidence="2" type="ORF">GCM10011409_41010</name>
</gene>
<reference evidence="2" key="1">
    <citation type="journal article" date="2014" name="Int. J. Syst. Evol. Microbiol.">
        <title>Complete genome sequence of Corynebacterium casei LMG S-19264T (=DSM 44701T), isolated from a smear-ripened cheese.</title>
        <authorList>
            <consortium name="US DOE Joint Genome Institute (JGI-PGF)"/>
            <person name="Walter F."/>
            <person name="Albersmeier A."/>
            <person name="Kalinowski J."/>
            <person name="Ruckert C."/>
        </authorList>
    </citation>
    <scope>NUCLEOTIDE SEQUENCE</scope>
    <source>
        <strain evidence="2">CGMCC 1.15454</strain>
    </source>
</reference>
<feature type="transmembrane region" description="Helical" evidence="1">
    <location>
        <begin position="183"/>
        <end position="203"/>
    </location>
</feature>
<sequence>MNVIVNILKKMTYKQIIFYTILVLCFVASVVFVNHNYSFYDRPIAKVIETKLVDTAEVTDEHHNKDKLFTQRITAELKNGEEKGQLIHLTNKYSSSGAYDQEYHVGNELFVSIDKNTEESTELTGSIKDVKRDKYVLIIGWIFIFTLLIVGKKQGLFSIISLAVNAALLFYALDVYVNTESTRLLWICGISAILFTIISLLLVSGFNEKTYAAIVATLIGTFLSLFITYLVMGLTSENGLRYEEMQFLTRPYRMVFMAGLLLGSLGGVMDVAITMSSSIFGLYEKNNNISVKALKTSGMDIGKDIMGTITNILFFVYISGSIPMLILYLNNASSLTFTLSMNLSLELARALAGGIGIVLTIPIGLYTSIFFVNRKRAR</sequence>
<feature type="transmembrane region" description="Helical" evidence="1">
    <location>
        <begin position="156"/>
        <end position="177"/>
    </location>
</feature>
<keyword evidence="1" id="KW-0472">Membrane</keyword>
<dbReference type="EMBL" id="BMJD01000054">
    <property type="protein sequence ID" value="GGB59368.1"/>
    <property type="molecule type" value="Genomic_DNA"/>
</dbReference>
<feature type="transmembrane region" description="Helical" evidence="1">
    <location>
        <begin position="16"/>
        <end position="33"/>
    </location>
</feature>
<proteinExistence type="predicted"/>
<evidence type="ECO:0000313" key="3">
    <source>
        <dbReference type="Proteomes" id="UP000621492"/>
    </source>
</evidence>
<dbReference type="AlphaFoldDB" id="A0A9W5U1D8"/>
<reference evidence="2" key="2">
    <citation type="submission" date="2020-09" db="EMBL/GenBank/DDBJ databases">
        <authorList>
            <person name="Sun Q."/>
            <person name="Zhou Y."/>
        </authorList>
    </citation>
    <scope>NUCLEOTIDE SEQUENCE</scope>
    <source>
        <strain evidence="2">CGMCC 1.15454</strain>
    </source>
</reference>
<feature type="transmembrane region" description="Helical" evidence="1">
    <location>
        <begin position="210"/>
        <end position="234"/>
    </location>
</feature>